<keyword evidence="5" id="KW-1185">Reference proteome</keyword>
<dbReference type="InterPro" id="IPR011335">
    <property type="entry name" value="Restrct_endonuc-II-like"/>
</dbReference>
<keyword evidence="4" id="KW-0255">Endonuclease</keyword>
<dbReference type="AlphaFoldDB" id="A0A0D0QE76"/>
<comment type="caution">
    <text evidence="4">The sequence shown here is derived from an EMBL/GenBank/DDBJ whole genome shotgun (WGS) entry which is preliminary data.</text>
</comment>
<sequence length="145" mass="15332">MPLDLFDWADALPPPPAPAAPLGGGRSRRGAANHRRGSAAEDQVLAAYERRGCNPLARRWRGRSGEVDLVIGDGETVVFVEVKAGRDAADALARIRPRQVARIHGAAAEFIGTLPGGSLTETRFDAALVDRHGGITVMPNALGHL</sequence>
<keyword evidence="4" id="KW-0378">Hydrolase</keyword>
<evidence type="ECO:0000313" key="4">
    <source>
        <dbReference type="EMBL" id="KIQ70647.1"/>
    </source>
</evidence>
<feature type="compositionally biased region" description="Basic residues" evidence="3">
    <location>
        <begin position="26"/>
        <end position="37"/>
    </location>
</feature>
<organism evidence="4 5">
    <name type="scientific">Wenxinia marina DSM 24838</name>
    <dbReference type="NCBI Taxonomy" id="1123501"/>
    <lineage>
        <taxon>Bacteria</taxon>
        <taxon>Pseudomonadati</taxon>
        <taxon>Pseudomonadota</taxon>
        <taxon>Alphaproteobacteria</taxon>
        <taxon>Rhodobacterales</taxon>
        <taxon>Roseobacteraceae</taxon>
        <taxon>Wenxinia</taxon>
    </lineage>
</organism>
<evidence type="ECO:0000256" key="1">
    <source>
        <dbReference type="ARBA" id="ARBA00006738"/>
    </source>
</evidence>
<dbReference type="Pfam" id="PF02021">
    <property type="entry name" value="UPF0102"/>
    <property type="match status" value="1"/>
</dbReference>
<dbReference type="eggNOG" id="COG0792">
    <property type="taxonomic scope" value="Bacteria"/>
</dbReference>
<dbReference type="STRING" id="1123501.Wenmar_01025"/>
<accession>A0A0D0QE76</accession>
<reference evidence="4 5" key="1">
    <citation type="submission" date="2013-01" db="EMBL/GenBank/DDBJ databases">
        <authorList>
            <person name="Fiebig A."/>
            <person name="Goeker M."/>
            <person name="Klenk H.-P.P."/>
        </authorList>
    </citation>
    <scope>NUCLEOTIDE SEQUENCE [LARGE SCALE GENOMIC DNA]</scope>
    <source>
        <strain evidence="4 5">DSM 24838</strain>
    </source>
</reference>
<dbReference type="PANTHER" id="PTHR34039">
    <property type="entry name" value="UPF0102 PROTEIN YRAN"/>
    <property type="match status" value="1"/>
</dbReference>
<evidence type="ECO:0000313" key="5">
    <source>
        <dbReference type="Proteomes" id="UP000035100"/>
    </source>
</evidence>
<name>A0A0D0QE76_9RHOB</name>
<evidence type="ECO:0000256" key="3">
    <source>
        <dbReference type="SAM" id="MobiDB-lite"/>
    </source>
</evidence>
<dbReference type="OrthoDB" id="9812968at2"/>
<dbReference type="HAMAP" id="MF_00048">
    <property type="entry name" value="UPF0102"/>
    <property type="match status" value="1"/>
</dbReference>
<dbReference type="InterPro" id="IPR011856">
    <property type="entry name" value="tRNA_endonuc-like_dom_sf"/>
</dbReference>
<dbReference type="RefSeq" id="WP_018302808.1">
    <property type="nucleotide sequence ID" value="NZ_KB902288.1"/>
</dbReference>
<dbReference type="Gene3D" id="3.40.1350.10">
    <property type="match status" value="1"/>
</dbReference>
<comment type="similarity">
    <text evidence="1 2">Belongs to the UPF0102 family.</text>
</comment>
<feature type="region of interest" description="Disordered" evidence="3">
    <location>
        <begin position="10"/>
        <end position="39"/>
    </location>
</feature>
<dbReference type="Proteomes" id="UP000035100">
    <property type="component" value="Unassembled WGS sequence"/>
</dbReference>
<dbReference type="InterPro" id="IPR003509">
    <property type="entry name" value="UPF0102_YraN-like"/>
</dbReference>
<dbReference type="EMBL" id="AONG01000005">
    <property type="protein sequence ID" value="KIQ70647.1"/>
    <property type="molecule type" value="Genomic_DNA"/>
</dbReference>
<protein>
    <recommendedName>
        <fullName evidence="2">UPF0102 protein Wenmar_01025</fullName>
    </recommendedName>
</protein>
<proteinExistence type="inferred from homology"/>
<keyword evidence="4" id="KW-0540">Nuclease</keyword>
<dbReference type="GO" id="GO:0004519">
    <property type="term" value="F:endonuclease activity"/>
    <property type="evidence" value="ECO:0007669"/>
    <property type="project" value="UniProtKB-KW"/>
</dbReference>
<evidence type="ECO:0000256" key="2">
    <source>
        <dbReference type="HAMAP-Rule" id="MF_00048"/>
    </source>
</evidence>
<gene>
    <name evidence="4" type="ORF">Wenmar_01025</name>
</gene>
<dbReference type="GO" id="GO:0003676">
    <property type="term" value="F:nucleic acid binding"/>
    <property type="evidence" value="ECO:0007669"/>
    <property type="project" value="InterPro"/>
</dbReference>
<dbReference type="PANTHER" id="PTHR34039:SF1">
    <property type="entry name" value="UPF0102 PROTEIN YRAN"/>
    <property type="match status" value="1"/>
</dbReference>
<dbReference type="SUPFAM" id="SSF52980">
    <property type="entry name" value="Restriction endonuclease-like"/>
    <property type="match status" value="1"/>
</dbReference>